<dbReference type="OMA" id="APIEVWI"/>
<evidence type="ECO:0000313" key="3">
    <source>
        <dbReference type="Proteomes" id="UP001501920"/>
    </source>
</evidence>
<gene>
    <name evidence="2" type="primary">SNAPC2</name>
</gene>
<dbReference type="CTD" id="6618"/>
<feature type="compositionally biased region" description="Low complexity" evidence="1">
    <location>
        <begin position="213"/>
        <end position="222"/>
    </location>
</feature>
<reference evidence="2" key="2">
    <citation type="submission" date="2025-08" db="UniProtKB">
        <authorList>
            <consortium name="Ensembl"/>
        </authorList>
    </citation>
    <scope>IDENTIFICATION</scope>
</reference>
<protein>
    <recommendedName>
        <fullName evidence="4">snRNA-activating protein complex subunit 2</fullName>
    </recommendedName>
</protein>
<dbReference type="GeneID" id="108414647"/>
<feature type="compositionally biased region" description="Low complexity" evidence="1">
    <location>
        <begin position="273"/>
        <end position="288"/>
    </location>
</feature>
<feature type="compositionally biased region" description="Low complexity" evidence="1">
    <location>
        <begin position="437"/>
        <end position="446"/>
    </location>
</feature>
<dbReference type="Proteomes" id="UP001501920">
    <property type="component" value="Chromosome 2"/>
</dbReference>
<name>A0A3B4CWQ8_PYGNA</name>
<proteinExistence type="predicted"/>
<dbReference type="AlphaFoldDB" id="A0A3B4CWQ8"/>
<feature type="region of interest" description="Disordered" evidence="1">
    <location>
        <begin position="421"/>
        <end position="448"/>
    </location>
</feature>
<dbReference type="PANTHER" id="PTHR15132:SF1">
    <property type="entry name" value="SNRNA-ACTIVATING PROTEIN COMPLEX SUBUNIT 2"/>
    <property type="match status" value="1"/>
</dbReference>
<dbReference type="GO" id="GO:0016251">
    <property type="term" value="F:RNA polymerase II general transcription initiation factor activity"/>
    <property type="evidence" value="ECO:0007669"/>
    <property type="project" value="InterPro"/>
</dbReference>
<dbReference type="GO" id="GO:0009301">
    <property type="term" value="P:snRNA transcription"/>
    <property type="evidence" value="ECO:0007669"/>
    <property type="project" value="InterPro"/>
</dbReference>
<organism evidence="2 3">
    <name type="scientific">Pygocentrus nattereri</name>
    <name type="common">Red-bellied piranha</name>
    <dbReference type="NCBI Taxonomy" id="42514"/>
    <lineage>
        <taxon>Eukaryota</taxon>
        <taxon>Metazoa</taxon>
        <taxon>Chordata</taxon>
        <taxon>Craniata</taxon>
        <taxon>Vertebrata</taxon>
        <taxon>Euteleostomi</taxon>
        <taxon>Actinopterygii</taxon>
        <taxon>Neopterygii</taxon>
        <taxon>Teleostei</taxon>
        <taxon>Ostariophysi</taxon>
        <taxon>Characiformes</taxon>
        <taxon>Characoidei</taxon>
        <taxon>Pygocentrus</taxon>
    </lineage>
</organism>
<dbReference type="InterPro" id="IPR021281">
    <property type="entry name" value="SNAPC2"/>
</dbReference>
<dbReference type="Pfam" id="PF11035">
    <property type="entry name" value="SNAPC2"/>
    <property type="match status" value="1"/>
</dbReference>
<reference evidence="2 3" key="1">
    <citation type="submission" date="2020-10" db="EMBL/GenBank/DDBJ databases">
        <title>Pygocentrus nattereri (red-bellied piranha) genome, fPygNat1, primary haplotype.</title>
        <authorList>
            <person name="Myers G."/>
            <person name="Meyer A."/>
            <person name="Karagic N."/>
            <person name="Pippel M."/>
            <person name="Winkler S."/>
            <person name="Tracey A."/>
            <person name="Wood J."/>
            <person name="Formenti G."/>
            <person name="Howe K."/>
            <person name="Fedrigo O."/>
            <person name="Jarvis E.D."/>
        </authorList>
    </citation>
    <scope>NUCLEOTIDE SEQUENCE [LARGE SCALE GENOMIC DNA]</scope>
</reference>
<reference evidence="2" key="3">
    <citation type="submission" date="2025-09" db="UniProtKB">
        <authorList>
            <consortium name="Ensembl"/>
        </authorList>
    </citation>
    <scope>IDENTIFICATION</scope>
</reference>
<dbReference type="GO" id="GO:0035622">
    <property type="term" value="P:intrahepatic bile duct development"/>
    <property type="evidence" value="ECO:0007669"/>
    <property type="project" value="Ensembl"/>
</dbReference>
<feature type="compositionally biased region" description="Polar residues" evidence="1">
    <location>
        <begin position="153"/>
        <end position="212"/>
    </location>
</feature>
<keyword evidence="3" id="KW-1185">Reference proteome</keyword>
<evidence type="ECO:0008006" key="4">
    <source>
        <dbReference type="Google" id="ProtNLM"/>
    </source>
</evidence>
<evidence type="ECO:0000313" key="2">
    <source>
        <dbReference type="Ensembl" id="ENSPNAP00000014969.1"/>
    </source>
</evidence>
<dbReference type="PANTHER" id="PTHR15132">
    <property type="entry name" value="SNRNA-ACTIVATING PROTEIN COMPLEX SUBUNIT 2"/>
    <property type="match status" value="1"/>
</dbReference>
<dbReference type="GeneTree" id="ENSGT00390000017407"/>
<dbReference type="RefSeq" id="XP_017543029.1">
    <property type="nucleotide sequence ID" value="XM_017687540.2"/>
</dbReference>
<dbReference type="OrthoDB" id="5990578at2759"/>
<feature type="compositionally biased region" description="Polar residues" evidence="1">
    <location>
        <begin position="231"/>
        <end position="268"/>
    </location>
</feature>
<dbReference type="RefSeq" id="XP_017543030.1">
    <property type="nucleotide sequence ID" value="XM_017687541.2"/>
</dbReference>
<dbReference type="GO" id="GO:0016604">
    <property type="term" value="C:nuclear body"/>
    <property type="evidence" value="ECO:0007669"/>
    <property type="project" value="TreeGrafter"/>
</dbReference>
<evidence type="ECO:0000256" key="1">
    <source>
        <dbReference type="SAM" id="MobiDB-lite"/>
    </source>
</evidence>
<feature type="region of interest" description="Disordered" evidence="1">
    <location>
        <begin position="139"/>
        <end position="303"/>
    </location>
</feature>
<sequence>MKPPSRHRILPSKFLPSKRIESTRRSFHGWKNQEKRNLLHGLKQQQRLNSELDLLELRKKVPKRTLLEIQNLIKYLRTRVVWQVHRQVKKQKYEEQRTKAPIEIWAELAEKMAGIHEETISSAFSQMLVIAATEPCSQQHSDPPRFCSILSPAANTSSTVPVRPTSRSQSESDLPANPSTVTVQPGRTCKPPSQSPGKDGNSSFSGKNTMGTSSIIQPSSISRIEEDSDCAQPSRSVAGQASEKPSTPSLPKSDLCQFTSSQNHTASKPTLPVPTTTTASTATVSSSSNQLDKQGKRQSELPRSMGMKYTLDFEKIYQFLSEIDQQDRSLTLTAMENAVLLDLLMSLPEELPLLDCKELQHHLLQVHTRLTTPPVTAVSIPRADQRPAPAEPATAGITKRTATVDQQANCAAGQNVQKEGLSNVASKQGDSTGLPVSEGESSSQSSAVNPPIGVGNWAEAGLCPLNPFMVPITLLKRQES</sequence>
<dbReference type="Ensembl" id="ENSPNAT00000023030.2">
    <property type="protein sequence ID" value="ENSPNAP00000014969.1"/>
    <property type="gene ID" value="ENSPNAG00000020947.2"/>
</dbReference>
<accession>A0A3B4CWQ8</accession>